<dbReference type="Pfam" id="PF00226">
    <property type="entry name" value="DnaJ"/>
    <property type="match status" value="1"/>
</dbReference>
<dbReference type="Gene3D" id="2.60.260.20">
    <property type="entry name" value="Urease metallochaperone UreE, N-terminal domain"/>
    <property type="match status" value="2"/>
</dbReference>
<protein>
    <recommendedName>
        <fullName evidence="11">J domain-containing protein</fullName>
    </recommendedName>
</protein>
<dbReference type="CDD" id="cd06257">
    <property type="entry name" value="DnaJ"/>
    <property type="match status" value="1"/>
</dbReference>
<sequence length="510" mass="57816">MVKETKYYEILGLQSTATDVDIKKSYRLMALRWHPDKNNNEEAKEANEMFQKITSAYQILSNPHHRAIYDKYGELGLTGEIGPEQGFDQELFNNNNNNNINHQSTHNKGSDYSTPVYNNPKYNSSAQVFSTTTSTSFGTRLHHQQQQQQQQQFESLHSGFPNFPPSSSSLPASSYSNYNPYNSTFPPKANDLFNQFFGDLNENINSNTNQSYQLSKSPSIKNSLSCSLDDLYNGKASRLVLSRRIICTTCHCSGGVLSRCPQCNGGKVTIQNNIGSFKQRFEIMCQNCNGTSQIVSNGCPKCKGMKFVKEKKILSLFVHPGTYNEEEIVFENEGDQGINVVPGDVVVKIQETPHEFFQRRGDNLYCNVNIPLIKSLTGGHIYINHLNQSKLKIELGEVIKPNSEKVLKGYGMPIKNTKKFGDLIIKFEIEFPDMVNSNDYAKLTEILPKNLETNNENVPSILVNYIKENIKKRKWNFNINDNSNDITIINDNNKDDNNTNTTDNNNNDEK</sequence>
<evidence type="ECO:0000256" key="6">
    <source>
        <dbReference type="SAM" id="MobiDB-lite"/>
    </source>
</evidence>
<dbReference type="InterPro" id="IPR008971">
    <property type="entry name" value="HSP40/DnaJ_pept-bd"/>
</dbReference>
<dbReference type="Gene3D" id="2.10.230.10">
    <property type="entry name" value="Heat shock protein DnaJ, cysteine-rich domain"/>
    <property type="match status" value="1"/>
</dbReference>
<dbReference type="CDD" id="cd10719">
    <property type="entry name" value="DnaJ_zf"/>
    <property type="match status" value="1"/>
</dbReference>
<feature type="compositionally biased region" description="Low complexity" evidence="6">
    <location>
        <begin position="498"/>
        <end position="510"/>
    </location>
</feature>
<feature type="zinc finger region" description="CR-type" evidence="5">
    <location>
        <begin position="234"/>
        <end position="311"/>
    </location>
</feature>
<dbReference type="CDD" id="cd10747">
    <property type="entry name" value="DnaJ_C"/>
    <property type="match status" value="1"/>
</dbReference>
<evidence type="ECO:0000313" key="10">
    <source>
        <dbReference type="Proteomes" id="UP000769528"/>
    </source>
</evidence>
<gene>
    <name evidence="9" type="ORF">WICMUC_001703</name>
</gene>
<reference evidence="9" key="1">
    <citation type="journal article" date="2021" name="Open Biol.">
        <title>Shared evolutionary footprints suggest mitochondrial oxidative damage underlies multiple complex I losses in fungi.</title>
        <authorList>
            <person name="Schikora-Tamarit M.A."/>
            <person name="Marcet-Houben M."/>
            <person name="Nosek J."/>
            <person name="Gabaldon T."/>
        </authorList>
    </citation>
    <scope>NUCLEOTIDE SEQUENCE</scope>
    <source>
        <strain evidence="9">CBS6341</strain>
    </source>
</reference>
<dbReference type="PROSITE" id="PS51188">
    <property type="entry name" value="ZF_CR"/>
    <property type="match status" value="1"/>
</dbReference>
<dbReference type="PROSITE" id="PS00636">
    <property type="entry name" value="DNAJ_1"/>
    <property type="match status" value="1"/>
</dbReference>
<evidence type="ECO:0000313" key="9">
    <source>
        <dbReference type="EMBL" id="KAH3677600.1"/>
    </source>
</evidence>
<feature type="domain" description="J" evidence="7">
    <location>
        <begin position="6"/>
        <end position="73"/>
    </location>
</feature>
<dbReference type="GO" id="GO:0008270">
    <property type="term" value="F:zinc ion binding"/>
    <property type="evidence" value="ECO:0007669"/>
    <property type="project" value="UniProtKB-KW"/>
</dbReference>
<dbReference type="PROSITE" id="PS50076">
    <property type="entry name" value="DNAJ_2"/>
    <property type="match status" value="1"/>
</dbReference>
<dbReference type="PANTHER" id="PTHR43888">
    <property type="entry name" value="DNAJ-LIKE-2, ISOFORM A-RELATED"/>
    <property type="match status" value="1"/>
</dbReference>
<evidence type="ECO:0000256" key="4">
    <source>
        <dbReference type="ARBA" id="ARBA00022833"/>
    </source>
</evidence>
<dbReference type="InterPro" id="IPR044713">
    <property type="entry name" value="DNJA1/2-like"/>
</dbReference>
<dbReference type="OrthoDB" id="550424at2759"/>
<dbReference type="EMBL" id="JAEUBF010000506">
    <property type="protein sequence ID" value="KAH3677600.1"/>
    <property type="molecule type" value="Genomic_DNA"/>
</dbReference>
<organism evidence="9 10">
    <name type="scientific">Wickerhamomyces mucosus</name>
    <dbReference type="NCBI Taxonomy" id="1378264"/>
    <lineage>
        <taxon>Eukaryota</taxon>
        <taxon>Fungi</taxon>
        <taxon>Dikarya</taxon>
        <taxon>Ascomycota</taxon>
        <taxon>Saccharomycotina</taxon>
        <taxon>Saccharomycetes</taxon>
        <taxon>Phaffomycetales</taxon>
        <taxon>Wickerhamomycetaceae</taxon>
        <taxon>Wickerhamomyces</taxon>
    </lineage>
</organism>
<dbReference type="PRINTS" id="PR00625">
    <property type="entry name" value="JDOMAIN"/>
</dbReference>
<evidence type="ECO:0000256" key="5">
    <source>
        <dbReference type="PROSITE-ProRule" id="PRU00546"/>
    </source>
</evidence>
<dbReference type="InterPro" id="IPR002939">
    <property type="entry name" value="DnaJ_C"/>
</dbReference>
<keyword evidence="4 5" id="KW-0862">Zinc</keyword>
<name>A0A9P8TGC4_9ASCO</name>
<dbReference type="InterPro" id="IPR018253">
    <property type="entry name" value="DnaJ_domain_CS"/>
</dbReference>
<reference evidence="9" key="2">
    <citation type="submission" date="2021-01" db="EMBL/GenBank/DDBJ databases">
        <authorList>
            <person name="Schikora-Tamarit M.A."/>
        </authorList>
    </citation>
    <scope>NUCLEOTIDE SEQUENCE</scope>
    <source>
        <strain evidence="9">CBS6341</strain>
    </source>
</reference>
<dbReference type="SUPFAM" id="SSF57938">
    <property type="entry name" value="DnaJ/Hsp40 cysteine-rich domain"/>
    <property type="match status" value="1"/>
</dbReference>
<dbReference type="AlphaFoldDB" id="A0A9P8TGC4"/>
<dbReference type="SUPFAM" id="SSF49493">
    <property type="entry name" value="HSP40/DnaJ peptide-binding domain"/>
    <property type="match status" value="2"/>
</dbReference>
<dbReference type="Pfam" id="PF01556">
    <property type="entry name" value="DnaJ_C"/>
    <property type="match status" value="1"/>
</dbReference>
<dbReference type="SUPFAM" id="SSF46565">
    <property type="entry name" value="Chaperone J-domain"/>
    <property type="match status" value="1"/>
</dbReference>
<dbReference type="InterPro" id="IPR001623">
    <property type="entry name" value="DnaJ_domain"/>
</dbReference>
<dbReference type="Gene3D" id="1.10.287.110">
    <property type="entry name" value="DnaJ domain"/>
    <property type="match status" value="1"/>
</dbReference>
<dbReference type="InterPro" id="IPR001305">
    <property type="entry name" value="HSP_DnaJ_Cys-rich_dom"/>
</dbReference>
<comment type="caution">
    <text evidence="9">The sequence shown here is derived from an EMBL/GenBank/DDBJ whole genome shotgun (WGS) entry which is preliminary data.</text>
</comment>
<evidence type="ECO:0008006" key="11">
    <source>
        <dbReference type="Google" id="ProtNLM"/>
    </source>
</evidence>
<keyword evidence="10" id="KW-1185">Reference proteome</keyword>
<keyword evidence="2" id="KW-0677">Repeat</keyword>
<dbReference type="GO" id="GO:0006457">
    <property type="term" value="P:protein folding"/>
    <property type="evidence" value="ECO:0007669"/>
    <property type="project" value="InterPro"/>
</dbReference>
<feature type="domain" description="CR-type" evidence="8">
    <location>
        <begin position="234"/>
        <end position="311"/>
    </location>
</feature>
<evidence type="ECO:0000259" key="7">
    <source>
        <dbReference type="PROSITE" id="PS50076"/>
    </source>
</evidence>
<dbReference type="GO" id="GO:0030544">
    <property type="term" value="F:Hsp70 protein binding"/>
    <property type="evidence" value="ECO:0007669"/>
    <property type="project" value="InterPro"/>
</dbReference>
<evidence type="ECO:0000259" key="8">
    <source>
        <dbReference type="PROSITE" id="PS51188"/>
    </source>
</evidence>
<evidence type="ECO:0000256" key="2">
    <source>
        <dbReference type="ARBA" id="ARBA00022737"/>
    </source>
</evidence>
<dbReference type="GO" id="GO:0051082">
    <property type="term" value="F:unfolded protein binding"/>
    <property type="evidence" value="ECO:0007669"/>
    <property type="project" value="InterPro"/>
</dbReference>
<feature type="region of interest" description="Disordered" evidence="6">
    <location>
        <begin position="141"/>
        <end position="171"/>
    </location>
</feature>
<accession>A0A9P8TGC4</accession>
<feature type="region of interest" description="Disordered" evidence="6">
    <location>
        <begin position="486"/>
        <end position="510"/>
    </location>
</feature>
<dbReference type="Proteomes" id="UP000769528">
    <property type="component" value="Unassembled WGS sequence"/>
</dbReference>
<dbReference type="InterPro" id="IPR036410">
    <property type="entry name" value="HSP_DnaJ_Cys-rich_dom_sf"/>
</dbReference>
<evidence type="ECO:0000256" key="1">
    <source>
        <dbReference type="ARBA" id="ARBA00022723"/>
    </source>
</evidence>
<keyword evidence="1 5" id="KW-0479">Metal-binding</keyword>
<dbReference type="InterPro" id="IPR036869">
    <property type="entry name" value="J_dom_sf"/>
</dbReference>
<evidence type="ECO:0000256" key="3">
    <source>
        <dbReference type="ARBA" id="ARBA00022771"/>
    </source>
</evidence>
<proteinExistence type="predicted"/>
<dbReference type="FunFam" id="2.60.260.20:FF:000013">
    <property type="entry name" value="DnaJ subfamily B member 11"/>
    <property type="match status" value="1"/>
</dbReference>
<dbReference type="SMART" id="SM00271">
    <property type="entry name" value="DnaJ"/>
    <property type="match status" value="1"/>
</dbReference>
<keyword evidence="3 5" id="KW-0863">Zinc-finger</keyword>